<evidence type="ECO:0000256" key="1">
    <source>
        <dbReference type="ARBA" id="ARBA00023015"/>
    </source>
</evidence>
<dbReference type="PANTHER" id="PTHR43537:SF24">
    <property type="entry name" value="GLUCONATE OPERON TRANSCRIPTIONAL REPRESSOR"/>
    <property type="match status" value="1"/>
</dbReference>
<dbReference type="Gene3D" id="1.20.120.530">
    <property type="entry name" value="GntR ligand-binding domain-like"/>
    <property type="match status" value="1"/>
</dbReference>
<evidence type="ECO:0000313" key="5">
    <source>
        <dbReference type="EMBL" id="TQV80923.1"/>
    </source>
</evidence>
<dbReference type="InterPro" id="IPR036390">
    <property type="entry name" value="WH_DNA-bd_sf"/>
</dbReference>
<keyword evidence="3" id="KW-0804">Transcription</keyword>
<evidence type="ECO:0000313" key="6">
    <source>
        <dbReference type="Proteomes" id="UP000315252"/>
    </source>
</evidence>
<evidence type="ECO:0000256" key="2">
    <source>
        <dbReference type="ARBA" id="ARBA00023125"/>
    </source>
</evidence>
<dbReference type="GO" id="GO:0003677">
    <property type="term" value="F:DNA binding"/>
    <property type="evidence" value="ECO:0007669"/>
    <property type="project" value="UniProtKB-KW"/>
</dbReference>
<comment type="caution">
    <text evidence="5">The sequence shown here is derived from an EMBL/GenBank/DDBJ whole genome shotgun (WGS) entry which is preliminary data.</text>
</comment>
<dbReference type="Gene3D" id="1.10.10.10">
    <property type="entry name" value="Winged helix-like DNA-binding domain superfamily/Winged helix DNA-binding domain"/>
    <property type="match status" value="1"/>
</dbReference>
<keyword evidence="1" id="KW-0805">Transcription regulation</keyword>
<dbReference type="PROSITE" id="PS50949">
    <property type="entry name" value="HTH_GNTR"/>
    <property type="match status" value="1"/>
</dbReference>
<dbReference type="CDD" id="cd07377">
    <property type="entry name" value="WHTH_GntR"/>
    <property type="match status" value="1"/>
</dbReference>
<dbReference type="EMBL" id="VHSH01000003">
    <property type="protein sequence ID" value="TQV80923.1"/>
    <property type="molecule type" value="Genomic_DNA"/>
</dbReference>
<dbReference type="RefSeq" id="WP_142896637.1">
    <property type="nucleotide sequence ID" value="NZ_ML660054.1"/>
</dbReference>
<dbReference type="InterPro" id="IPR036388">
    <property type="entry name" value="WH-like_DNA-bd_sf"/>
</dbReference>
<dbReference type="Pfam" id="PF07729">
    <property type="entry name" value="FCD"/>
    <property type="match status" value="1"/>
</dbReference>
<dbReference type="OrthoDB" id="5454556at2"/>
<dbReference type="SMART" id="SM00345">
    <property type="entry name" value="HTH_GNTR"/>
    <property type="match status" value="1"/>
</dbReference>
<accession>A0A545TUM6</accession>
<dbReference type="AlphaFoldDB" id="A0A545TUM6"/>
<keyword evidence="2" id="KW-0238">DNA-binding</keyword>
<dbReference type="PANTHER" id="PTHR43537">
    <property type="entry name" value="TRANSCRIPTIONAL REGULATOR, GNTR FAMILY"/>
    <property type="match status" value="1"/>
</dbReference>
<dbReference type="InterPro" id="IPR011711">
    <property type="entry name" value="GntR_C"/>
</dbReference>
<dbReference type="SUPFAM" id="SSF46785">
    <property type="entry name" value="Winged helix' DNA-binding domain"/>
    <property type="match status" value="1"/>
</dbReference>
<sequence>MSIAYDGINKEGLSTQIADAIRTAIMEGRLVVEQRLPSENELAERFGVSRATVREALKRLAAQNLIRTQRGPTGGAFVNRLTWSEAHDALVTTSTLLIGMNDIPFEDVVEARFTLEAACLPLAAARREDKHLEVMRQEIAQQRMKDVSDEDFCASDVRFHRALADAADNPVLSFQMAGVIESMQPLMNMITYRMRDRTRIAALHDALADAVDAKKARAALKVLNELSSYTLELMAARRNARATTA</sequence>
<proteinExistence type="predicted"/>
<dbReference type="SMART" id="SM00895">
    <property type="entry name" value="FCD"/>
    <property type="match status" value="1"/>
</dbReference>
<dbReference type="InterPro" id="IPR008920">
    <property type="entry name" value="TF_FadR/GntR_C"/>
</dbReference>
<dbReference type="InterPro" id="IPR000524">
    <property type="entry name" value="Tscrpt_reg_HTH_GntR"/>
</dbReference>
<evidence type="ECO:0000259" key="4">
    <source>
        <dbReference type="PROSITE" id="PS50949"/>
    </source>
</evidence>
<name>A0A545TUM6_9PROT</name>
<reference evidence="5 6" key="1">
    <citation type="submission" date="2019-06" db="EMBL/GenBank/DDBJ databases">
        <title>Whole genome sequence for Rhodospirillaceae sp. R148.</title>
        <authorList>
            <person name="Wang G."/>
        </authorList>
    </citation>
    <scope>NUCLEOTIDE SEQUENCE [LARGE SCALE GENOMIC DNA]</scope>
    <source>
        <strain evidence="5 6">R148</strain>
    </source>
</reference>
<feature type="domain" description="HTH gntR-type" evidence="4">
    <location>
        <begin position="11"/>
        <end position="81"/>
    </location>
</feature>
<dbReference type="GO" id="GO:0003700">
    <property type="term" value="F:DNA-binding transcription factor activity"/>
    <property type="evidence" value="ECO:0007669"/>
    <property type="project" value="InterPro"/>
</dbReference>
<gene>
    <name evidence="5" type="ORF">FKG95_12320</name>
</gene>
<keyword evidence="6" id="KW-1185">Reference proteome</keyword>
<evidence type="ECO:0000256" key="3">
    <source>
        <dbReference type="ARBA" id="ARBA00023163"/>
    </source>
</evidence>
<protein>
    <submittedName>
        <fullName evidence="5">FadR family transcriptional regulator</fullName>
    </submittedName>
</protein>
<dbReference type="SUPFAM" id="SSF48008">
    <property type="entry name" value="GntR ligand-binding domain-like"/>
    <property type="match status" value="1"/>
</dbReference>
<dbReference type="PRINTS" id="PR00035">
    <property type="entry name" value="HTHGNTR"/>
</dbReference>
<dbReference type="Pfam" id="PF00392">
    <property type="entry name" value="GntR"/>
    <property type="match status" value="1"/>
</dbReference>
<organism evidence="5 6">
    <name type="scientific">Denitrobaculum tricleocarpae</name>
    <dbReference type="NCBI Taxonomy" id="2591009"/>
    <lineage>
        <taxon>Bacteria</taxon>
        <taxon>Pseudomonadati</taxon>
        <taxon>Pseudomonadota</taxon>
        <taxon>Alphaproteobacteria</taxon>
        <taxon>Rhodospirillales</taxon>
        <taxon>Rhodospirillaceae</taxon>
        <taxon>Denitrobaculum</taxon>
    </lineage>
</organism>
<dbReference type="Proteomes" id="UP000315252">
    <property type="component" value="Unassembled WGS sequence"/>
</dbReference>